<dbReference type="Proteomes" id="UP000285301">
    <property type="component" value="Unassembled WGS sequence"/>
</dbReference>
<dbReference type="SMART" id="SM00120">
    <property type="entry name" value="HX"/>
    <property type="match status" value="1"/>
</dbReference>
<feature type="non-terminal residue" evidence="1">
    <location>
        <position position="1"/>
    </location>
</feature>
<dbReference type="AlphaFoldDB" id="A0A3S3P1P6"/>
<organism evidence="1 2">
    <name type="scientific">Dinothrombium tinctorium</name>
    <dbReference type="NCBI Taxonomy" id="1965070"/>
    <lineage>
        <taxon>Eukaryota</taxon>
        <taxon>Metazoa</taxon>
        <taxon>Ecdysozoa</taxon>
        <taxon>Arthropoda</taxon>
        <taxon>Chelicerata</taxon>
        <taxon>Arachnida</taxon>
        <taxon>Acari</taxon>
        <taxon>Acariformes</taxon>
        <taxon>Trombidiformes</taxon>
        <taxon>Prostigmata</taxon>
        <taxon>Anystina</taxon>
        <taxon>Parasitengona</taxon>
        <taxon>Trombidioidea</taxon>
        <taxon>Trombidiidae</taxon>
        <taxon>Dinothrombium</taxon>
    </lineage>
</organism>
<dbReference type="Pfam" id="PF00045">
    <property type="entry name" value="Hemopexin"/>
    <property type="match status" value="1"/>
</dbReference>
<proteinExistence type="predicted"/>
<gene>
    <name evidence="1" type="ORF">B4U79_19238</name>
</gene>
<comment type="caution">
    <text evidence="1">The sequence shown here is derived from an EMBL/GenBank/DDBJ whole genome shotgun (WGS) entry which is preliminary data.</text>
</comment>
<feature type="non-terminal residue" evidence="1">
    <location>
        <position position="76"/>
    </location>
</feature>
<dbReference type="InterPro" id="IPR018487">
    <property type="entry name" value="Hemopexin-like_repeat"/>
</dbReference>
<evidence type="ECO:0000313" key="1">
    <source>
        <dbReference type="EMBL" id="RWR98822.1"/>
    </source>
</evidence>
<dbReference type="InterPro" id="IPR036375">
    <property type="entry name" value="Hemopexin-like_dom_sf"/>
</dbReference>
<dbReference type="SUPFAM" id="SSF50923">
    <property type="entry name" value="Hemopexin-like domain"/>
    <property type="match status" value="1"/>
</dbReference>
<dbReference type="Gene3D" id="2.110.10.10">
    <property type="entry name" value="Hemopexin-like domain"/>
    <property type="match status" value="1"/>
</dbReference>
<protein>
    <submittedName>
        <fullName evidence="1">Matrix metalloproteinase-16-like protein</fullName>
    </submittedName>
</protein>
<keyword evidence="2" id="KW-1185">Reference proteome</keyword>
<dbReference type="EMBL" id="NCKU01018626">
    <property type="protein sequence ID" value="RWR98822.1"/>
    <property type="molecule type" value="Genomic_DNA"/>
</dbReference>
<dbReference type="OrthoDB" id="413699at2759"/>
<name>A0A3S3P1P6_9ACAR</name>
<dbReference type="STRING" id="1965070.A0A3S3P1P6"/>
<sequence length="76" mass="8531">PKTSNKNICSSTEFDAATTITNMVYLFRGEYYFTIDSSGRVQTRGRKISDDFNGLPNDLDAAVTTRNGTTYFFKVT</sequence>
<accession>A0A3S3P1P6</accession>
<reference evidence="1 2" key="1">
    <citation type="journal article" date="2018" name="Gigascience">
        <title>Genomes of trombidid mites reveal novel predicted allergens and laterally-transferred genes associated with secondary metabolism.</title>
        <authorList>
            <person name="Dong X."/>
            <person name="Chaisiri K."/>
            <person name="Xia D."/>
            <person name="Armstrong S.D."/>
            <person name="Fang Y."/>
            <person name="Donnelly M.J."/>
            <person name="Kadowaki T."/>
            <person name="McGarry J.W."/>
            <person name="Darby A.C."/>
            <person name="Makepeace B.L."/>
        </authorList>
    </citation>
    <scope>NUCLEOTIDE SEQUENCE [LARGE SCALE GENOMIC DNA]</scope>
    <source>
        <strain evidence="1">UoL-WK</strain>
    </source>
</reference>
<evidence type="ECO:0000313" key="2">
    <source>
        <dbReference type="Proteomes" id="UP000285301"/>
    </source>
</evidence>